<evidence type="ECO:0000259" key="1">
    <source>
        <dbReference type="Pfam" id="PF01370"/>
    </source>
</evidence>
<dbReference type="Gene3D" id="3.40.50.720">
    <property type="entry name" value="NAD(P)-binding Rossmann-like Domain"/>
    <property type="match status" value="1"/>
</dbReference>
<dbReference type="InterPro" id="IPR050177">
    <property type="entry name" value="Lipid_A_modif_metabolic_enz"/>
</dbReference>
<dbReference type="Proteomes" id="UP001059597">
    <property type="component" value="Chromosome"/>
</dbReference>
<evidence type="ECO:0000313" key="3">
    <source>
        <dbReference type="Proteomes" id="UP001059597"/>
    </source>
</evidence>
<dbReference type="SUPFAM" id="SSF51735">
    <property type="entry name" value="NAD(P)-binding Rossmann-fold domains"/>
    <property type="match status" value="1"/>
</dbReference>
<accession>A0ABM7ZXY7</accession>
<reference evidence="2" key="1">
    <citation type="submission" date="2022-06" db="EMBL/GenBank/DDBJ databases">
        <title>Complete genome sequence of Streptomyces nigrescens HEK616.</title>
        <authorList>
            <person name="Asamizu S."/>
            <person name="Onaka H."/>
        </authorList>
    </citation>
    <scope>NUCLEOTIDE SEQUENCE</scope>
    <source>
        <strain evidence="2">HEK616</strain>
    </source>
</reference>
<dbReference type="InterPro" id="IPR001509">
    <property type="entry name" value="Epimerase_deHydtase"/>
</dbReference>
<feature type="domain" description="NAD-dependent epimerase/dehydratase" evidence="1">
    <location>
        <begin position="39"/>
        <end position="179"/>
    </location>
</feature>
<name>A0ABM7ZXY7_STRNI</name>
<dbReference type="EMBL" id="AP026073">
    <property type="protein sequence ID" value="BDM71238.1"/>
    <property type="molecule type" value="Genomic_DNA"/>
</dbReference>
<dbReference type="PANTHER" id="PTHR43245">
    <property type="entry name" value="BIFUNCTIONAL POLYMYXIN RESISTANCE PROTEIN ARNA"/>
    <property type="match status" value="1"/>
</dbReference>
<sequence>MVGGHMEIIGNGFLARHLAPLRAAYPQVSVVAAGVPRHHLPDSAHEREAALVRDVVRACRSGGRTLVFLSTVSMYGGPGCRGREDDPVVPSTRYGRHKYELEGVVRASGVDHLILRLAYVMGPYGPDFRLLPALIRQIRSGRVDVHRGARRDMLHVADFVILFERLLRAGIRNEVVNVASGDCADIAQVIDYVERCLGVVAEHRIVEAQALSYCASVAKLKRLVPEAWDLRFGPGYHRLAIERYLRETGQWAAVPGPAG</sequence>
<dbReference type="PANTHER" id="PTHR43245:SF23">
    <property type="entry name" value="NAD(P)-BINDING DOMAIN-CONTAINING PROTEIN"/>
    <property type="match status" value="1"/>
</dbReference>
<proteinExistence type="predicted"/>
<dbReference type="InterPro" id="IPR036291">
    <property type="entry name" value="NAD(P)-bd_dom_sf"/>
</dbReference>
<gene>
    <name evidence="2" type="ORF">HEK616_47250</name>
</gene>
<evidence type="ECO:0000313" key="2">
    <source>
        <dbReference type="EMBL" id="BDM71238.1"/>
    </source>
</evidence>
<keyword evidence="3" id="KW-1185">Reference proteome</keyword>
<protein>
    <submittedName>
        <fullName evidence="2">NAD-dependent epimerase</fullName>
    </submittedName>
</protein>
<dbReference type="Pfam" id="PF01370">
    <property type="entry name" value="Epimerase"/>
    <property type="match status" value="1"/>
</dbReference>
<organism evidence="2 3">
    <name type="scientific">Streptomyces nigrescens</name>
    <dbReference type="NCBI Taxonomy" id="1920"/>
    <lineage>
        <taxon>Bacteria</taxon>
        <taxon>Bacillati</taxon>
        <taxon>Actinomycetota</taxon>
        <taxon>Actinomycetes</taxon>
        <taxon>Kitasatosporales</taxon>
        <taxon>Streptomycetaceae</taxon>
        <taxon>Streptomyces</taxon>
    </lineage>
</organism>